<evidence type="ECO:0000256" key="4">
    <source>
        <dbReference type="PROSITE-ProRule" id="PRU00473"/>
    </source>
</evidence>
<dbReference type="Gene3D" id="3.40.1520.20">
    <property type="match status" value="2"/>
</dbReference>
<dbReference type="EMBL" id="ONZF01000002">
    <property type="protein sequence ID" value="SPJ22955.1"/>
    <property type="molecule type" value="Genomic_DNA"/>
</dbReference>
<keyword evidence="8" id="KW-1185">Reference proteome</keyword>
<feature type="signal peptide" evidence="5">
    <location>
        <begin position="1"/>
        <end position="18"/>
    </location>
</feature>
<dbReference type="Gene3D" id="3.30.1330.60">
    <property type="entry name" value="OmpA-like domain"/>
    <property type="match status" value="1"/>
</dbReference>
<dbReference type="AlphaFoldDB" id="A0A2R8BS70"/>
<dbReference type="OrthoDB" id="5525824at2"/>
<gene>
    <name evidence="7" type="primary">yiaD</name>
    <name evidence="7" type="ORF">PAA8504_00756</name>
</gene>
<keyword evidence="7" id="KW-0449">Lipoprotein</keyword>
<dbReference type="InterPro" id="IPR006665">
    <property type="entry name" value="OmpA-like"/>
</dbReference>
<sequence>MRKNSLLPVLVTFGVAGAACVGAATLTVAQIEDRSVRVVREILAAEDLDWAEVEADGLQIDLRGTAPDEAERFRALTLAGQVVDGARVIDRMDVTTRDPIEAPRFTVELLRSDEGVSLIGLVPAEMDRLAFLEDIARNAVNTPITDLLQAAAFPAPENWNEALRFGVEAFALADKSKISIASDRVAVTTMAGDAEARANMERSLTRLAPGGVEVALDISIPRPVITPFLFRLSREEGTARLEACSAATETGRDQIIAAVQGLGIDDPICQLGLGVPSVAWPGAVSQAIEAMDEIETGTLTVTDLEIRLESGPATEDFGTHAAALRNDLPEEFTLTALQEDAAAVEPEAGPAEFTATRSPEGMVQIRGRAGDTLARSAVGSYGRALFGTEQVSLSLEQTQEVPAGWNPRLLAAMDALSLLNNGAVRVTPERISVSGVSGSEDASSQISRLFTGRLGDDAAYDVDVRYDERFDVELGLPSPEECVAQVNNILSTRQITFDPGSATIDPESRASVDAIAEILRKCDNIPMEVGGYTDSQGREEMNRDLSQQRAEAVLGALLARRVPVGDLVANGYGEENPIADNDTAEGREANRRIEFALLRPQEDTENTEAAEVEPAE</sequence>
<dbReference type="Pfam" id="PF00691">
    <property type="entry name" value="OmpA"/>
    <property type="match status" value="1"/>
</dbReference>
<feature type="chain" id="PRO_5015315107" evidence="5">
    <location>
        <begin position="19"/>
        <end position="616"/>
    </location>
</feature>
<dbReference type="CDD" id="cd07185">
    <property type="entry name" value="OmpA_C-like"/>
    <property type="match status" value="1"/>
</dbReference>
<evidence type="ECO:0000259" key="6">
    <source>
        <dbReference type="PROSITE" id="PS51123"/>
    </source>
</evidence>
<evidence type="ECO:0000313" key="8">
    <source>
        <dbReference type="Proteomes" id="UP000244912"/>
    </source>
</evidence>
<proteinExistence type="predicted"/>
<dbReference type="PROSITE" id="PS51257">
    <property type="entry name" value="PROKAR_LIPOPROTEIN"/>
    <property type="match status" value="1"/>
</dbReference>
<dbReference type="InterPro" id="IPR006664">
    <property type="entry name" value="OMP_bac"/>
</dbReference>
<dbReference type="InterPro" id="IPR050330">
    <property type="entry name" value="Bact_OuterMem_StrucFunc"/>
</dbReference>
<dbReference type="RefSeq" id="WP_108892843.1">
    <property type="nucleotide sequence ID" value="NZ_ONZF01000002.1"/>
</dbReference>
<evidence type="ECO:0000256" key="2">
    <source>
        <dbReference type="ARBA" id="ARBA00023136"/>
    </source>
</evidence>
<reference evidence="7 8" key="1">
    <citation type="submission" date="2018-03" db="EMBL/GenBank/DDBJ databases">
        <authorList>
            <person name="Keele B.F."/>
        </authorList>
    </citation>
    <scope>NUCLEOTIDE SEQUENCE [LARGE SCALE GENOMIC DNA]</scope>
    <source>
        <strain evidence="7 8">CECT 8504</strain>
    </source>
</reference>
<dbReference type="GO" id="GO:0009279">
    <property type="term" value="C:cell outer membrane"/>
    <property type="evidence" value="ECO:0007669"/>
    <property type="project" value="UniProtKB-SubCell"/>
</dbReference>
<dbReference type="PANTHER" id="PTHR30329:SF21">
    <property type="entry name" value="LIPOPROTEIN YIAD-RELATED"/>
    <property type="match status" value="1"/>
</dbReference>
<dbReference type="InterPro" id="IPR036737">
    <property type="entry name" value="OmpA-like_sf"/>
</dbReference>
<evidence type="ECO:0000313" key="7">
    <source>
        <dbReference type="EMBL" id="SPJ22955.1"/>
    </source>
</evidence>
<feature type="domain" description="OmpA-like" evidence="6">
    <location>
        <begin position="484"/>
        <end position="601"/>
    </location>
</feature>
<organism evidence="7 8">
    <name type="scientific">Palleronia abyssalis</name>
    <dbReference type="NCBI Taxonomy" id="1501240"/>
    <lineage>
        <taxon>Bacteria</taxon>
        <taxon>Pseudomonadati</taxon>
        <taxon>Pseudomonadota</taxon>
        <taxon>Alphaproteobacteria</taxon>
        <taxon>Rhodobacterales</taxon>
        <taxon>Roseobacteraceae</taxon>
        <taxon>Palleronia</taxon>
    </lineage>
</organism>
<accession>A0A2R8BS70</accession>
<keyword evidence="5" id="KW-0732">Signal</keyword>
<keyword evidence="2 4" id="KW-0472">Membrane</keyword>
<name>A0A2R8BS70_9RHOB</name>
<keyword evidence="3" id="KW-0998">Cell outer membrane</keyword>
<dbReference type="Proteomes" id="UP000244912">
    <property type="component" value="Unassembled WGS sequence"/>
</dbReference>
<dbReference type="PRINTS" id="PR01021">
    <property type="entry name" value="OMPADOMAIN"/>
</dbReference>
<evidence type="ECO:0000256" key="1">
    <source>
        <dbReference type="ARBA" id="ARBA00004442"/>
    </source>
</evidence>
<protein>
    <submittedName>
        <fullName evidence="7">Putative lipoprotein YiaD</fullName>
    </submittedName>
</protein>
<dbReference type="SUPFAM" id="SSF103088">
    <property type="entry name" value="OmpA-like"/>
    <property type="match status" value="1"/>
</dbReference>
<evidence type="ECO:0000256" key="3">
    <source>
        <dbReference type="ARBA" id="ARBA00023237"/>
    </source>
</evidence>
<comment type="subcellular location">
    <subcellularLocation>
        <location evidence="1">Cell outer membrane</location>
    </subcellularLocation>
</comment>
<dbReference type="PANTHER" id="PTHR30329">
    <property type="entry name" value="STATOR ELEMENT OF FLAGELLAR MOTOR COMPLEX"/>
    <property type="match status" value="1"/>
</dbReference>
<evidence type="ECO:0000256" key="5">
    <source>
        <dbReference type="SAM" id="SignalP"/>
    </source>
</evidence>
<dbReference type="PROSITE" id="PS51123">
    <property type="entry name" value="OMPA_2"/>
    <property type="match status" value="1"/>
</dbReference>